<comment type="caution">
    <text evidence="2">The sequence shown here is derived from an EMBL/GenBank/DDBJ whole genome shotgun (WGS) entry which is preliminary data.</text>
</comment>
<keyword evidence="3" id="KW-1185">Reference proteome</keyword>
<dbReference type="SUPFAM" id="SSF53448">
    <property type="entry name" value="Nucleotide-diphospho-sugar transferases"/>
    <property type="match status" value="1"/>
</dbReference>
<sequence length="430" mass="48317">MTSVAVQQGPNSGFGTEQTEPIDDDRAGLHIPSRYKDLLEPIEILDARSDDEILESLTGYVPVTSEKNVWAFWHAGVRAMPSWNQRNVIDWIRICGSSGWTVRILDSVPDSPNYATRYIDPTLLPEAYKKGTLDGPWAGPHSADFVRGASLWTHGGICMDVGCILLRDLDRICWNKMTEPGSLYQIAAPSLWGQTIANYFVAARKGDPFVKRWHDLFVHVWTGHTSAQGLADDPLISSAVDIVSEDMQAAQGSWEVHVPYKTVMEYIGQLVCWQRVCMLEDAGDGFSGVDYWMNHVYLFDAVQETVGGETKVGFDQQRMFRFLTMKRDDSAAASAKRVPEHDYEPAKELTWYLLTSASMLKISRGSGLTRHKGFGAVLDEPENKDKHCEPDTFFELLRFGSLNFKQTREGFVTVKPSRPRVTLKKGLTEL</sequence>
<evidence type="ECO:0000313" key="2">
    <source>
        <dbReference type="EMBL" id="KAF2724192.1"/>
    </source>
</evidence>
<protein>
    <recommendedName>
        <fullName evidence="4">Capsule polysaccharide biosynthesis protein</fullName>
    </recommendedName>
</protein>
<evidence type="ECO:0008006" key="4">
    <source>
        <dbReference type="Google" id="ProtNLM"/>
    </source>
</evidence>
<dbReference type="AlphaFoldDB" id="A0A9P4QGB0"/>
<evidence type="ECO:0000313" key="3">
    <source>
        <dbReference type="Proteomes" id="UP000799441"/>
    </source>
</evidence>
<accession>A0A9P4QGB0</accession>
<evidence type="ECO:0000256" key="1">
    <source>
        <dbReference type="SAM" id="MobiDB-lite"/>
    </source>
</evidence>
<feature type="region of interest" description="Disordered" evidence="1">
    <location>
        <begin position="1"/>
        <end position="28"/>
    </location>
</feature>
<organism evidence="2 3">
    <name type="scientific">Polychaeton citri CBS 116435</name>
    <dbReference type="NCBI Taxonomy" id="1314669"/>
    <lineage>
        <taxon>Eukaryota</taxon>
        <taxon>Fungi</taxon>
        <taxon>Dikarya</taxon>
        <taxon>Ascomycota</taxon>
        <taxon>Pezizomycotina</taxon>
        <taxon>Dothideomycetes</taxon>
        <taxon>Dothideomycetidae</taxon>
        <taxon>Capnodiales</taxon>
        <taxon>Capnodiaceae</taxon>
        <taxon>Polychaeton</taxon>
    </lineage>
</organism>
<dbReference type="InterPro" id="IPR029044">
    <property type="entry name" value="Nucleotide-diphossugar_trans"/>
</dbReference>
<dbReference type="EMBL" id="MU003772">
    <property type="protein sequence ID" value="KAF2724192.1"/>
    <property type="molecule type" value="Genomic_DNA"/>
</dbReference>
<dbReference type="Proteomes" id="UP000799441">
    <property type="component" value="Unassembled WGS sequence"/>
</dbReference>
<dbReference type="Gene3D" id="3.90.550.20">
    <property type="match status" value="1"/>
</dbReference>
<reference evidence="2" key="1">
    <citation type="journal article" date="2020" name="Stud. Mycol.">
        <title>101 Dothideomycetes genomes: a test case for predicting lifestyles and emergence of pathogens.</title>
        <authorList>
            <person name="Haridas S."/>
            <person name="Albert R."/>
            <person name="Binder M."/>
            <person name="Bloem J."/>
            <person name="Labutti K."/>
            <person name="Salamov A."/>
            <person name="Andreopoulos B."/>
            <person name="Baker S."/>
            <person name="Barry K."/>
            <person name="Bills G."/>
            <person name="Bluhm B."/>
            <person name="Cannon C."/>
            <person name="Castanera R."/>
            <person name="Culley D."/>
            <person name="Daum C."/>
            <person name="Ezra D."/>
            <person name="Gonzalez J."/>
            <person name="Henrissat B."/>
            <person name="Kuo A."/>
            <person name="Liang C."/>
            <person name="Lipzen A."/>
            <person name="Lutzoni F."/>
            <person name="Magnuson J."/>
            <person name="Mondo S."/>
            <person name="Nolan M."/>
            <person name="Ohm R."/>
            <person name="Pangilinan J."/>
            <person name="Park H.-J."/>
            <person name="Ramirez L."/>
            <person name="Alfaro M."/>
            <person name="Sun H."/>
            <person name="Tritt A."/>
            <person name="Yoshinaga Y."/>
            <person name="Zwiers L.-H."/>
            <person name="Turgeon B."/>
            <person name="Goodwin S."/>
            <person name="Spatafora J."/>
            <person name="Crous P."/>
            <person name="Grigoriev I."/>
        </authorList>
    </citation>
    <scope>NUCLEOTIDE SEQUENCE</scope>
    <source>
        <strain evidence="2">CBS 116435</strain>
    </source>
</reference>
<name>A0A9P4QGB0_9PEZI</name>
<gene>
    <name evidence="2" type="ORF">K431DRAFT_282048</name>
</gene>
<proteinExistence type="predicted"/>
<feature type="compositionally biased region" description="Polar residues" evidence="1">
    <location>
        <begin position="1"/>
        <end position="19"/>
    </location>
</feature>
<dbReference type="OrthoDB" id="409543at2759"/>